<name>A0A0C9VP30_SPHS4</name>
<feature type="region of interest" description="Disordered" evidence="1">
    <location>
        <begin position="67"/>
        <end position="107"/>
    </location>
</feature>
<reference evidence="2 3" key="1">
    <citation type="submission" date="2014-06" db="EMBL/GenBank/DDBJ databases">
        <title>Evolutionary Origins and Diversification of the Mycorrhizal Mutualists.</title>
        <authorList>
            <consortium name="DOE Joint Genome Institute"/>
            <consortium name="Mycorrhizal Genomics Consortium"/>
            <person name="Kohler A."/>
            <person name="Kuo A."/>
            <person name="Nagy L.G."/>
            <person name="Floudas D."/>
            <person name="Copeland A."/>
            <person name="Barry K.W."/>
            <person name="Cichocki N."/>
            <person name="Veneault-Fourrey C."/>
            <person name="LaButti K."/>
            <person name="Lindquist E.A."/>
            <person name="Lipzen A."/>
            <person name="Lundell T."/>
            <person name="Morin E."/>
            <person name="Murat C."/>
            <person name="Riley R."/>
            <person name="Ohm R."/>
            <person name="Sun H."/>
            <person name="Tunlid A."/>
            <person name="Henrissat B."/>
            <person name="Grigoriev I.V."/>
            <person name="Hibbett D.S."/>
            <person name="Martin F."/>
        </authorList>
    </citation>
    <scope>NUCLEOTIDE SEQUENCE [LARGE SCALE GENOMIC DNA]</scope>
    <source>
        <strain evidence="2 3">SS14</strain>
    </source>
</reference>
<evidence type="ECO:0000256" key="1">
    <source>
        <dbReference type="SAM" id="MobiDB-lite"/>
    </source>
</evidence>
<dbReference type="Proteomes" id="UP000054279">
    <property type="component" value="Unassembled WGS sequence"/>
</dbReference>
<dbReference type="AlphaFoldDB" id="A0A0C9VP30"/>
<protein>
    <submittedName>
        <fullName evidence="2">Uncharacterized protein</fullName>
    </submittedName>
</protein>
<sequence>MPILSPPETLPRDLVPCKSRSLHLSGLASSLQLYHPQQFHHTCSSIGHAVANPKHLGTPTTFKQVFDESPPSASSFLKHYAGKQTPTQTPSSSSIAGPSHFSGSFKGPSQASSSSSCTIEEDNDVLVYCLSCHRYRALEHFCIKDISPES</sequence>
<accession>A0A0C9VP30</accession>
<gene>
    <name evidence="2" type="ORF">M422DRAFT_257448</name>
</gene>
<keyword evidence="3" id="KW-1185">Reference proteome</keyword>
<organism evidence="2 3">
    <name type="scientific">Sphaerobolus stellatus (strain SS14)</name>
    <dbReference type="NCBI Taxonomy" id="990650"/>
    <lineage>
        <taxon>Eukaryota</taxon>
        <taxon>Fungi</taxon>
        <taxon>Dikarya</taxon>
        <taxon>Basidiomycota</taxon>
        <taxon>Agaricomycotina</taxon>
        <taxon>Agaricomycetes</taxon>
        <taxon>Phallomycetidae</taxon>
        <taxon>Geastrales</taxon>
        <taxon>Sphaerobolaceae</taxon>
        <taxon>Sphaerobolus</taxon>
    </lineage>
</organism>
<dbReference type="HOGENOM" id="CLU_146213_0_0_1"/>
<feature type="compositionally biased region" description="Low complexity" evidence="1">
    <location>
        <begin position="84"/>
        <end position="94"/>
    </location>
</feature>
<dbReference type="EMBL" id="KN837149">
    <property type="protein sequence ID" value="KIJ39845.1"/>
    <property type="molecule type" value="Genomic_DNA"/>
</dbReference>
<evidence type="ECO:0000313" key="2">
    <source>
        <dbReference type="EMBL" id="KIJ39845.1"/>
    </source>
</evidence>
<evidence type="ECO:0000313" key="3">
    <source>
        <dbReference type="Proteomes" id="UP000054279"/>
    </source>
</evidence>
<proteinExistence type="predicted"/>